<sequence length="459" mass="50919">MRGRRLVGVLARTYDERVRGHVPWPPPVGAVLAQDGPLIRVHHGTHATVRHAPLPATTTSTQTATLIRRQQEACAERDEPLEWRTYGHDEVSPDEFFKAVGFRPGPESSLLIADLSGLSVDARPPRRHRVRGMRHGDHRTREVAELTACGGPYRKAYAELRADHVGLYHRTHIQLLESETRLTGVGWAEHLEGTGFLAIQGMTGPHPEFLPLWARWASASVPPKGITHVVAETADLEVATALIAAGFEEVSRVRTYRWDPPGSTPATTRPVRALLAEPEYDGLLHDFKDRFSFRPSITHYPGVEEPEASVTWHVGDIGDAGGRRFTELPDDHLVRRVQAIVERGLRACVRPGEPLYSADWNHQGYVFDPTRVGGPGRPSWPGAACWAGDYHKYLTTDLRLGTFWHPWEESLCVFGADLLTEVEEDLTAVLGVVMRRSGRNVGNVWTFESVAGHPAVADA</sequence>
<name>A0ABW0CKU6_STRCD</name>
<keyword evidence="2" id="KW-1185">Reference proteome</keyword>
<dbReference type="Proteomes" id="UP001596263">
    <property type="component" value="Unassembled WGS sequence"/>
</dbReference>
<gene>
    <name evidence="1" type="ORF">ACFPQ9_21795</name>
</gene>
<dbReference type="Pfam" id="PF10898">
    <property type="entry name" value="DUF2716"/>
    <property type="match status" value="1"/>
</dbReference>
<accession>A0ABW0CKU6</accession>
<protein>
    <submittedName>
        <fullName evidence="1">DUF2716 domain-containing protein</fullName>
    </submittedName>
</protein>
<proteinExistence type="predicted"/>
<dbReference type="EMBL" id="JBHSKM010000016">
    <property type="protein sequence ID" value="MFC5216480.1"/>
    <property type="molecule type" value="Genomic_DNA"/>
</dbReference>
<evidence type="ECO:0000313" key="2">
    <source>
        <dbReference type="Proteomes" id="UP001596263"/>
    </source>
</evidence>
<comment type="caution">
    <text evidence="1">The sequence shown here is derived from an EMBL/GenBank/DDBJ whole genome shotgun (WGS) entry which is preliminary data.</text>
</comment>
<organism evidence="1 2">
    <name type="scientific">Streptomyces coerulescens</name>
    <dbReference type="NCBI Taxonomy" id="29304"/>
    <lineage>
        <taxon>Bacteria</taxon>
        <taxon>Bacillati</taxon>
        <taxon>Actinomycetota</taxon>
        <taxon>Actinomycetes</taxon>
        <taxon>Kitasatosporales</taxon>
        <taxon>Streptomycetaceae</taxon>
        <taxon>Streptomyces</taxon>
    </lineage>
</organism>
<dbReference type="RefSeq" id="WP_380855556.1">
    <property type="nucleotide sequence ID" value="NZ_JBHSKM010000016.1"/>
</dbReference>
<evidence type="ECO:0000313" key="1">
    <source>
        <dbReference type="EMBL" id="MFC5216480.1"/>
    </source>
</evidence>
<dbReference type="InterPro" id="IPR020323">
    <property type="entry name" value="DUF2716"/>
</dbReference>
<reference evidence="2" key="1">
    <citation type="journal article" date="2019" name="Int. J. Syst. Evol. Microbiol.">
        <title>The Global Catalogue of Microorganisms (GCM) 10K type strain sequencing project: providing services to taxonomists for standard genome sequencing and annotation.</title>
        <authorList>
            <consortium name="The Broad Institute Genomics Platform"/>
            <consortium name="The Broad Institute Genome Sequencing Center for Infectious Disease"/>
            <person name="Wu L."/>
            <person name="Ma J."/>
        </authorList>
    </citation>
    <scope>NUCLEOTIDE SEQUENCE [LARGE SCALE GENOMIC DNA]</scope>
    <source>
        <strain evidence="2">KCTC 42586</strain>
    </source>
</reference>